<sequence length="231" mass="26753">MFNAILSIGKDSSAPTKLTARPDESGREELINTVYKQHRTKSRILDAYRRLKNALKVMQDDYMTSKDEGIFTRYSKLQSMVHEVVLLEKQYWQLLEIPNHEIPEAPNDYVVKVITALDQKNSGPTKSSGIASLLGATIGNVDKTKDMALSDALRNRSTEELRKDCDRLHSELYKLSKKYLGLRRILKNLVQDYQHSRYFPMVPRYQLLKAMIKQILRAPEFSEICHEVEDY</sequence>
<dbReference type="WBParaSite" id="RSKR_0000816600.1">
    <property type="protein sequence ID" value="RSKR_0000816600.1"/>
    <property type="gene ID" value="RSKR_0000816600"/>
</dbReference>
<reference evidence="2" key="1">
    <citation type="submission" date="2016-11" db="UniProtKB">
        <authorList>
            <consortium name="WormBaseParasite"/>
        </authorList>
    </citation>
    <scope>IDENTIFICATION</scope>
    <source>
        <strain evidence="2">KR3021</strain>
    </source>
</reference>
<evidence type="ECO:0000313" key="2">
    <source>
        <dbReference type="WBParaSite" id="RSKR_0000816600.1"/>
    </source>
</evidence>
<proteinExistence type="predicted"/>
<organism evidence="1 2">
    <name type="scientific">Rhabditophanes sp. KR3021</name>
    <dbReference type="NCBI Taxonomy" id="114890"/>
    <lineage>
        <taxon>Eukaryota</taxon>
        <taxon>Metazoa</taxon>
        <taxon>Ecdysozoa</taxon>
        <taxon>Nematoda</taxon>
        <taxon>Chromadorea</taxon>
        <taxon>Rhabditida</taxon>
        <taxon>Tylenchina</taxon>
        <taxon>Panagrolaimomorpha</taxon>
        <taxon>Strongyloidoidea</taxon>
        <taxon>Alloionematidae</taxon>
        <taxon>Rhabditophanes</taxon>
    </lineage>
</organism>
<protein>
    <submittedName>
        <fullName evidence="2">NR LBD domain-containing protein</fullName>
    </submittedName>
</protein>
<name>A0AC35U687_9BILA</name>
<evidence type="ECO:0000313" key="1">
    <source>
        <dbReference type="Proteomes" id="UP000095286"/>
    </source>
</evidence>
<accession>A0AC35U687</accession>
<dbReference type="Proteomes" id="UP000095286">
    <property type="component" value="Unplaced"/>
</dbReference>